<proteinExistence type="predicted"/>
<name>A0A146LCE1_LYGHE</name>
<evidence type="ECO:0008006" key="2">
    <source>
        <dbReference type="Google" id="ProtNLM"/>
    </source>
</evidence>
<evidence type="ECO:0000313" key="1">
    <source>
        <dbReference type="EMBL" id="JAQ05984.1"/>
    </source>
</evidence>
<organism evidence="1">
    <name type="scientific">Lygus hesperus</name>
    <name type="common">Western plant bug</name>
    <dbReference type="NCBI Taxonomy" id="30085"/>
    <lineage>
        <taxon>Eukaryota</taxon>
        <taxon>Metazoa</taxon>
        <taxon>Ecdysozoa</taxon>
        <taxon>Arthropoda</taxon>
        <taxon>Hexapoda</taxon>
        <taxon>Insecta</taxon>
        <taxon>Pterygota</taxon>
        <taxon>Neoptera</taxon>
        <taxon>Paraneoptera</taxon>
        <taxon>Hemiptera</taxon>
        <taxon>Heteroptera</taxon>
        <taxon>Panheteroptera</taxon>
        <taxon>Cimicomorpha</taxon>
        <taxon>Miridae</taxon>
        <taxon>Mirini</taxon>
        <taxon>Lygus</taxon>
    </lineage>
</organism>
<feature type="non-terminal residue" evidence="1">
    <location>
        <position position="104"/>
    </location>
</feature>
<protein>
    <recommendedName>
        <fullName evidence="2">Reverse transcriptase domain-containing protein</fullName>
    </recommendedName>
</protein>
<reference evidence="1" key="1">
    <citation type="journal article" date="2016" name="Gigascience">
        <title>De novo construction of an expanded transcriptome assembly for the western tarnished plant bug, Lygus hesperus.</title>
        <authorList>
            <person name="Tassone E.E."/>
            <person name="Geib S.M."/>
            <person name="Hall B."/>
            <person name="Fabrick J.A."/>
            <person name="Brent C.S."/>
            <person name="Hull J.J."/>
        </authorList>
    </citation>
    <scope>NUCLEOTIDE SEQUENCE</scope>
</reference>
<sequence>KSGVRQGDSLSPTLFNMALQEADKKGNIVKRVGKFWHTLMILPYGSKHKCIRRSLPNYLRRWVEDGALHQCRKNKIKMISRTEAPQALQNIVLGEHEFEGVEHF</sequence>
<feature type="non-terminal residue" evidence="1">
    <location>
        <position position="1"/>
    </location>
</feature>
<dbReference type="EMBL" id="GDHC01012645">
    <property type="protein sequence ID" value="JAQ05984.1"/>
    <property type="molecule type" value="Transcribed_RNA"/>
</dbReference>
<accession>A0A146LCE1</accession>
<dbReference type="AlphaFoldDB" id="A0A146LCE1"/>
<gene>
    <name evidence="1" type="ORF">g.2940</name>
</gene>